<name>A0A819L3S6_9BILA</name>
<dbReference type="InterPro" id="IPR036047">
    <property type="entry name" value="F-box-like_dom_sf"/>
</dbReference>
<accession>A0A819L3S6</accession>
<evidence type="ECO:0000259" key="1">
    <source>
        <dbReference type="PROSITE" id="PS50181"/>
    </source>
</evidence>
<dbReference type="EMBL" id="CAJNOT010001012">
    <property type="protein sequence ID" value="CAF1128187.1"/>
    <property type="molecule type" value="Genomic_DNA"/>
</dbReference>
<evidence type="ECO:0000313" key="5">
    <source>
        <dbReference type="Proteomes" id="UP000663823"/>
    </source>
</evidence>
<dbReference type="EMBL" id="CAJNOO010001200">
    <property type="protein sequence ID" value="CAF1113858.1"/>
    <property type="molecule type" value="Genomic_DNA"/>
</dbReference>
<organism evidence="4 5">
    <name type="scientific">Rotaria sordida</name>
    <dbReference type="NCBI Taxonomy" id="392033"/>
    <lineage>
        <taxon>Eukaryota</taxon>
        <taxon>Metazoa</taxon>
        <taxon>Spiralia</taxon>
        <taxon>Gnathifera</taxon>
        <taxon>Rotifera</taxon>
        <taxon>Eurotatoria</taxon>
        <taxon>Bdelloidea</taxon>
        <taxon>Philodinida</taxon>
        <taxon>Philodinidae</taxon>
        <taxon>Rotaria</taxon>
    </lineage>
</organism>
<dbReference type="Proteomes" id="UP000663823">
    <property type="component" value="Unassembled WGS sequence"/>
</dbReference>
<protein>
    <recommendedName>
        <fullName evidence="1">F-box domain-containing protein</fullName>
    </recommendedName>
</protein>
<sequence>MNHKTIHLLDLPDEILLIIMKKLDTMDVLYSLLGVNKRLNQMARSINETMSLDFSTKLSNDEFSSFDRVKFDRFLYEILPQIHYNVIGLTLDFFSMKHVLLTCEYPNLRMIVTDNYPLYGLLRDLTEESSIAHTCSNILVICTKLSYLNINQPVKSNHAKLSLWDRSSNVCYSLHLRTLIIDVKHFDDCLHLLDGRLEQLSSFTVNIHSIERFSMIDNNQKIVSNLKEFSLTCYSTTKAYRSRILPLLRRMPNLNSLTLHLNIKQSKVIDGIHLNEKILRHMLHLNTFIFNICAIVLTSEINHFLSTNDIENTFINWKYSPVICCVDHLSDRYTYSHIYSAPFKMNCFMYLTNSFHDHHLEYVIDLVLYDTNPFEHEFFEWISQGFPLLKHLTVNNLTPQKQKYQIESVNDKQIFSKISYLHLVRLKLTDAHINYADQFLRDQNAYVPCLHALTIQYEQLVTVTNNFTNDATRFNCRQLTKIKFDKLPIYPEHFYLYFFSLLK</sequence>
<dbReference type="SUPFAM" id="SSF81383">
    <property type="entry name" value="F-box domain"/>
    <property type="match status" value="1"/>
</dbReference>
<evidence type="ECO:0000313" key="2">
    <source>
        <dbReference type="EMBL" id="CAF1113858.1"/>
    </source>
</evidence>
<proteinExistence type="predicted"/>
<dbReference type="InterPro" id="IPR001810">
    <property type="entry name" value="F-box_dom"/>
</dbReference>
<comment type="caution">
    <text evidence="4">The sequence shown here is derived from an EMBL/GenBank/DDBJ whole genome shotgun (WGS) entry which is preliminary data.</text>
</comment>
<gene>
    <name evidence="4" type="ORF">OTI717_LOCUS26662</name>
    <name evidence="2" type="ORF">RFH988_LOCUS19982</name>
    <name evidence="3" type="ORF">ZHD862_LOCUS18994</name>
</gene>
<evidence type="ECO:0000313" key="3">
    <source>
        <dbReference type="EMBL" id="CAF1128187.1"/>
    </source>
</evidence>
<dbReference type="Pfam" id="PF00646">
    <property type="entry name" value="F-box"/>
    <property type="match status" value="1"/>
</dbReference>
<dbReference type="PROSITE" id="PS50181">
    <property type="entry name" value="FBOX"/>
    <property type="match status" value="1"/>
</dbReference>
<feature type="domain" description="F-box" evidence="1">
    <location>
        <begin position="5"/>
        <end position="53"/>
    </location>
</feature>
<dbReference type="Proteomes" id="UP000663882">
    <property type="component" value="Unassembled WGS sequence"/>
</dbReference>
<dbReference type="OrthoDB" id="10032084at2759"/>
<dbReference type="EMBL" id="CAJOAX010005671">
    <property type="protein sequence ID" value="CAF3956376.1"/>
    <property type="molecule type" value="Genomic_DNA"/>
</dbReference>
<dbReference type="AlphaFoldDB" id="A0A819L3S6"/>
<dbReference type="Proteomes" id="UP000663864">
    <property type="component" value="Unassembled WGS sequence"/>
</dbReference>
<reference evidence="4" key="1">
    <citation type="submission" date="2021-02" db="EMBL/GenBank/DDBJ databases">
        <authorList>
            <person name="Nowell W R."/>
        </authorList>
    </citation>
    <scope>NUCLEOTIDE SEQUENCE</scope>
</reference>
<evidence type="ECO:0000313" key="4">
    <source>
        <dbReference type="EMBL" id="CAF3956376.1"/>
    </source>
</evidence>